<dbReference type="InterPro" id="IPR043458">
    <property type="entry name" value="GPR158/179"/>
</dbReference>
<dbReference type="STRING" id="947166.A0A1D1VM09"/>
<comment type="subcellular location">
    <subcellularLocation>
        <location evidence="1">Cell membrane</location>
        <topology evidence="1">Multi-pass membrane protein</topology>
    </subcellularLocation>
</comment>
<dbReference type="GO" id="GO:0004930">
    <property type="term" value="F:G protein-coupled receptor activity"/>
    <property type="evidence" value="ECO:0007669"/>
    <property type="project" value="UniProtKB-KW"/>
</dbReference>
<keyword evidence="3" id="KW-1003">Cell membrane</keyword>
<evidence type="ECO:0000256" key="8">
    <source>
        <dbReference type="ARBA" id="ARBA00023224"/>
    </source>
</evidence>
<sequence>MYYYLSLLADVAAVSSINASAIYFDQNVSYPNWYRNFYNRTFPLFAPKAARGDDFNDPINPKRYSTLLMTDVRDLGVSSMSTSNYTHPLYRINEWFTSWLPDKSTSDYQKVAYSVHIKYANGTQTTTEFFGPPEPQADPGPVKWSPPYFDCGRTNKWLVAAVVPVADLVPRHTKWRHLQTHRYVGAVVVETDLFKVDVNQCPVSLGNPASNWHAGTDRCHKETTEVRVFNGSKKSLYELSCFSELGEKVF</sequence>
<dbReference type="Proteomes" id="UP000186922">
    <property type="component" value="Unassembled WGS sequence"/>
</dbReference>
<comment type="caution">
    <text evidence="10">The sequence shown here is derived from an EMBL/GenBank/DDBJ whole genome shotgun (WGS) entry which is preliminary data.</text>
</comment>
<dbReference type="PANTHER" id="PTHR32546">
    <property type="entry name" value="G-PROTEIN COUPLED RECEPTOR 158-RELATED"/>
    <property type="match status" value="1"/>
</dbReference>
<dbReference type="OrthoDB" id="9970547at2759"/>
<evidence type="ECO:0000256" key="3">
    <source>
        <dbReference type="ARBA" id="ARBA00022475"/>
    </source>
</evidence>
<dbReference type="PANTHER" id="PTHR32546:SF25">
    <property type="entry name" value="MIP05539P"/>
    <property type="match status" value="1"/>
</dbReference>
<evidence type="ECO:0000256" key="4">
    <source>
        <dbReference type="ARBA" id="ARBA00022729"/>
    </source>
</evidence>
<dbReference type="AlphaFoldDB" id="A0A1D1VM09"/>
<keyword evidence="4" id="KW-0732">Signal</keyword>
<keyword evidence="5" id="KW-0297">G-protein coupled receptor</keyword>
<evidence type="ECO:0000256" key="2">
    <source>
        <dbReference type="ARBA" id="ARBA00007242"/>
    </source>
</evidence>
<comment type="similarity">
    <text evidence="2">Belongs to the G-protein coupled receptor 3 family.</text>
</comment>
<protein>
    <recommendedName>
        <fullName evidence="9">GPR158/179 extracellular domain-containing protein</fullName>
    </recommendedName>
</protein>
<keyword evidence="8" id="KW-0807">Transducer</keyword>
<evidence type="ECO:0000313" key="10">
    <source>
        <dbReference type="EMBL" id="GAV01173.1"/>
    </source>
</evidence>
<evidence type="ECO:0000313" key="11">
    <source>
        <dbReference type="Proteomes" id="UP000186922"/>
    </source>
</evidence>
<evidence type="ECO:0000256" key="7">
    <source>
        <dbReference type="ARBA" id="ARBA00023180"/>
    </source>
</evidence>
<dbReference type="GO" id="GO:0005886">
    <property type="term" value="C:plasma membrane"/>
    <property type="evidence" value="ECO:0007669"/>
    <property type="project" value="UniProtKB-SubCell"/>
</dbReference>
<organism evidence="10 11">
    <name type="scientific">Ramazzottius varieornatus</name>
    <name type="common">Water bear</name>
    <name type="synonym">Tardigrade</name>
    <dbReference type="NCBI Taxonomy" id="947166"/>
    <lineage>
        <taxon>Eukaryota</taxon>
        <taxon>Metazoa</taxon>
        <taxon>Ecdysozoa</taxon>
        <taxon>Tardigrada</taxon>
        <taxon>Eutardigrada</taxon>
        <taxon>Parachela</taxon>
        <taxon>Hypsibioidea</taxon>
        <taxon>Ramazzottiidae</taxon>
        <taxon>Ramazzottius</taxon>
    </lineage>
</organism>
<evidence type="ECO:0000256" key="1">
    <source>
        <dbReference type="ARBA" id="ARBA00004651"/>
    </source>
</evidence>
<dbReference type="InterPro" id="IPR054714">
    <property type="entry name" value="GPR158_179_extracellular"/>
</dbReference>
<reference evidence="10 11" key="1">
    <citation type="journal article" date="2016" name="Nat. Commun.">
        <title>Extremotolerant tardigrade genome and improved radiotolerance of human cultured cells by tardigrade-unique protein.</title>
        <authorList>
            <person name="Hashimoto T."/>
            <person name="Horikawa D.D."/>
            <person name="Saito Y."/>
            <person name="Kuwahara H."/>
            <person name="Kozuka-Hata H."/>
            <person name="Shin-I T."/>
            <person name="Minakuchi Y."/>
            <person name="Ohishi K."/>
            <person name="Motoyama A."/>
            <person name="Aizu T."/>
            <person name="Enomoto A."/>
            <person name="Kondo K."/>
            <person name="Tanaka S."/>
            <person name="Hara Y."/>
            <person name="Koshikawa S."/>
            <person name="Sagara H."/>
            <person name="Miura T."/>
            <person name="Yokobori S."/>
            <person name="Miyagawa K."/>
            <person name="Suzuki Y."/>
            <person name="Kubo T."/>
            <person name="Oyama M."/>
            <person name="Kohara Y."/>
            <person name="Fujiyama A."/>
            <person name="Arakawa K."/>
            <person name="Katayama T."/>
            <person name="Toyoda A."/>
            <person name="Kunieda T."/>
        </authorList>
    </citation>
    <scope>NUCLEOTIDE SEQUENCE [LARGE SCALE GENOMIC DNA]</scope>
    <source>
        <strain evidence="10 11">YOKOZUNA-1</strain>
    </source>
</reference>
<keyword evidence="11" id="KW-1185">Reference proteome</keyword>
<evidence type="ECO:0000256" key="6">
    <source>
        <dbReference type="ARBA" id="ARBA00023170"/>
    </source>
</evidence>
<dbReference type="Pfam" id="PF22572">
    <property type="entry name" value="GPR158_179_EC"/>
    <property type="match status" value="1"/>
</dbReference>
<proteinExistence type="inferred from homology"/>
<feature type="domain" description="GPR158/179 extracellular" evidence="9">
    <location>
        <begin position="143"/>
        <end position="241"/>
    </location>
</feature>
<dbReference type="EMBL" id="BDGG01000007">
    <property type="protein sequence ID" value="GAV01173.1"/>
    <property type="molecule type" value="Genomic_DNA"/>
</dbReference>
<evidence type="ECO:0000259" key="9">
    <source>
        <dbReference type="Pfam" id="PF22572"/>
    </source>
</evidence>
<keyword evidence="7" id="KW-0325">Glycoprotein</keyword>
<name>A0A1D1VM09_RAMVA</name>
<accession>A0A1D1VM09</accession>
<gene>
    <name evidence="10" type="primary">RvY_11924-1</name>
    <name evidence="10" type="synonym">RvY_11924.1</name>
    <name evidence="10" type="ORF">RvY_11924</name>
</gene>
<keyword evidence="6" id="KW-0675">Receptor</keyword>
<evidence type="ECO:0000256" key="5">
    <source>
        <dbReference type="ARBA" id="ARBA00023040"/>
    </source>
</evidence>
<keyword evidence="3" id="KW-0472">Membrane</keyword>